<dbReference type="Proteomes" id="UP000529417">
    <property type="component" value="Unassembled WGS sequence"/>
</dbReference>
<dbReference type="AlphaFoldDB" id="A0A7Z0I3G0"/>
<evidence type="ECO:0000256" key="1">
    <source>
        <dbReference type="SAM" id="MobiDB-lite"/>
    </source>
</evidence>
<keyword evidence="3" id="KW-1185">Reference proteome</keyword>
<name>A0A7Z0I3G0_9RHOB</name>
<dbReference type="Gene3D" id="2.30.30.240">
    <property type="entry name" value="PRC-barrel domain"/>
    <property type="match status" value="1"/>
</dbReference>
<protein>
    <submittedName>
        <fullName evidence="2">PRC-barrel domain-containing protein</fullName>
    </submittedName>
</protein>
<dbReference type="InterPro" id="IPR011033">
    <property type="entry name" value="PRC_barrel-like_sf"/>
</dbReference>
<proteinExistence type="predicted"/>
<dbReference type="SUPFAM" id="SSF50346">
    <property type="entry name" value="PRC-barrel domain"/>
    <property type="match status" value="1"/>
</dbReference>
<sequence length="98" mass="10413">MDHSKHSTLDPTELTESILKGAPIYGPDDEKIGTIAHVHGMGNDTGMVVDVGGFLGIGAKPVSLSADQVRMMRDEAGTVHGVTARTKDELKALPEHHD</sequence>
<reference evidence="2 3" key="1">
    <citation type="journal article" date="2000" name="Arch. Microbiol.">
        <title>Rhodobaca bogoriensis gen. nov. and sp. nov., an alkaliphilic purple nonsulfur bacterium from African Rift Valley soda lakes.</title>
        <authorList>
            <person name="Milford A.D."/>
            <person name="Achenbach L.A."/>
            <person name="Jung D.O."/>
            <person name="Madigan M.T."/>
        </authorList>
    </citation>
    <scope>NUCLEOTIDE SEQUENCE [LARGE SCALE GENOMIC DNA]</scope>
    <source>
        <strain evidence="2 3">2376</strain>
    </source>
</reference>
<comment type="caution">
    <text evidence="2">The sequence shown here is derived from an EMBL/GenBank/DDBJ whole genome shotgun (WGS) entry which is preliminary data.</text>
</comment>
<evidence type="ECO:0000313" key="3">
    <source>
        <dbReference type="Proteomes" id="UP000529417"/>
    </source>
</evidence>
<accession>A0A7Z0I3G0</accession>
<dbReference type="RefSeq" id="WP_179907550.1">
    <property type="nucleotide sequence ID" value="NZ_JACBXS010000070.1"/>
</dbReference>
<dbReference type="EMBL" id="JACBXS010000070">
    <property type="protein sequence ID" value="NYS26759.1"/>
    <property type="molecule type" value="Genomic_DNA"/>
</dbReference>
<feature type="compositionally biased region" description="Basic and acidic residues" evidence="1">
    <location>
        <begin position="85"/>
        <end position="98"/>
    </location>
</feature>
<evidence type="ECO:0000313" key="2">
    <source>
        <dbReference type="EMBL" id="NYS26759.1"/>
    </source>
</evidence>
<gene>
    <name evidence="2" type="ORF">HUK65_17425</name>
</gene>
<feature type="region of interest" description="Disordered" evidence="1">
    <location>
        <begin position="77"/>
        <end position="98"/>
    </location>
</feature>
<organism evidence="2 3">
    <name type="scientific">Rhabdonatronobacter sediminivivens</name>
    <dbReference type="NCBI Taxonomy" id="2743469"/>
    <lineage>
        <taxon>Bacteria</taxon>
        <taxon>Pseudomonadati</taxon>
        <taxon>Pseudomonadota</taxon>
        <taxon>Alphaproteobacteria</taxon>
        <taxon>Rhodobacterales</taxon>
        <taxon>Paracoccaceae</taxon>
        <taxon>Rhabdonatronobacter</taxon>
    </lineage>
</organism>